<reference evidence="3" key="1">
    <citation type="submission" date="2018-07" db="EMBL/GenBank/DDBJ databases">
        <title>Genome sequencing of Paracoccus sp. SC2-6.</title>
        <authorList>
            <person name="Heo J."/>
            <person name="Kim S.-J."/>
            <person name="Kwon S.-W."/>
        </authorList>
    </citation>
    <scope>NUCLEOTIDE SEQUENCE [LARGE SCALE GENOMIC DNA]</scope>
    <source>
        <strain evidence="3">SC2-6</strain>
    </source>
</reference>
<evidence type="ECO:0000313" key="3">
    <source>
        <dbReference type="Proteomes" id="UP000252023"/>
    </source>
</evidence>
<protein>
    <submittedName>
        <fullName evidence="2">DUF1523 family protein</fullName>
    </submittedName>
</protein>
<organism evidence="2 3">
    <name type="scientific">Paracoccus suum</name>
    <dbReference type="NCBI Taxonomy" id="2259340"/>
    <lineage>
        <taxon>Bacteria</taxon>
        <taxon>Pseudomonadati</taxon>
        <taxon>Pseudomonadota</taxon>
        <taxon>Alphaproteobacteria</taxon>
        <taxon>Rhodobacterales</taxon>
        <taxon>Paracoccaceae</taxon>
        <taxon>Paracoccus</taxon>
    </lineage>
</organism>
<gene>
    <name evidence="2" type="ORF">DRW48_07395</name>
</gene>
<evidence type="ECO:0000256" key="1">
    <source>
        <dbReference type="SAM" id="Phobius"/>
    </source>
</evidence>
<keyword evidence="1" id="KW-1133">Transmembrane helix</keyword>
<accession>A0A344PJI0</accession>
<dbReference type="Pfam" id="PF07509">
    <property type="entry name" value="DUF1523"/>
    <property type="match status" value="1"/>
</dbReference>
<dbReference type="Proteomes" id="UP000252023">
    <property type="component" value="Chromosome"/>
</dbReference>
<dbReference type="RefSeq" id="WP_114075850.1">
    <property type="nucleotide sequence ID" value="NZ_CP030918.1"/>
</dbReference>
<proteinExistence type="predicted"/>
<feature type="transmembrane region" description="Helical" evidence="1">
    <location>
        <begin position="150"/>
        <end position="169"/>
    </location>
</feature>
<dbReference type="EMBL" id="CP030918">
    <property type="protein sequence ID" value="AXC49535.1"/>
    <property type="molecule type" value="Genomic_DNA"/>
</dbReference>
<keyword evidence="3" id="KW-1185">Reference proteome</keyword>
<dbReference type="InterPro" id="IPR011088">
    <property type="entry name" value="Phage_phiNM3_A0EWY4"/>
</dbReference>
<keyword evidence="1" id="KW-0812">Transmembrane</keyword>
<dbReference type="OrthoDB" id="5354324at2"/>
<dbReference type="AlphaFoldDB" id="A0A344PJI0"/>
<name>A0A344PJI0_9RHOB</name>
<keyword evidence="1" id="KW-0472">Membrane</keyword>
<evidence type="ECO:0000313" key="2">
    <source>
        <dbReference type="EMBL" id="AXC49535.1"/>
    </source>
</evidence>
<sequence length="229" mass="26202">MRYAGWVLKGLFALLVFLFLDYSLPSRETVRITNTYNKLTDLGANSIFYAGADTGTVENQQGLRDIRYIDTIKANGRPRVYRNEDTGWIWPPYFKYDSSNLQARATDLKSTAEAPKWVSVTAYGWRVGWLTIFPNAISLKPVAGPDVRPLNWAALVILGVLGLLLVLLWRIWAQFRERTIDPAVRRADETWDRLDARADAARDRLSSEAGEARGRIRGWLDTWRGKPRR</sequence>
<dbReference type="KEGG" id="pars:DRW48_07395"/>